<reference evidence="2 4" key="1">
    <citation type="journal article" date="2019" name="Microbiol. Resour. Announc.">
        <title>The Genome Sequence of the Halobacterium salinarum Type Strain Is Closely Related to That of Laboratory Strains NRC-1 and R1.</title>
        <authorList>
            <person name="Pfeiffer F."/>
            <person name="Marchfelder A."/>
            <person name="Habermann B."/>
            <person name="Dyall-Smith M.L."/>
        </authorList>
    </citation>
    <scope>NUCLEOTIDE SEQUENCE [LARGE SCALE GENOMIC DNA]</scope>
    <source>
        <strain evidence="2">91-R6</strain>
        <strain evidence="4">ATCC 33171 / DSM 3754 / JCM 8978 / NBRC 102687 / NCIMB 764 / 91-R6</strain>
    </source>
</reference>
<dbReference type="Gene3D" id="1.10.10.10">
    <property type="entry name" value="Winged helix-like DNA-binding domain superfamily/Winged helix DNA-binding domain"/>
    <property type="match status" value="1"/>
</dbReference>
<evidence type="ECO:0000313" key="2">
    <source>
        <dbReference type="EMBL" id="QCC44809.1"/>
    </source>
</evidence>
<comment type="function">
    <text evidence="1">Involved in taxis signal transduction.</text>
</comment>
<evidence type="ECO:0000256" key="1">
    <source>
        <dbReference type="PIRNR" id="PIRNR026802"/>
    </source>
</evidence>
<dbReference type="Pfam" id="PF04283">
    <property type="entry name" value="CheF-arch"/>
    <property type="match status" value="1"/>
</dbReference>
<dbReference type="PIRSF" id="PIRSF026802">
    <property type="entry name" value="UCP026802"/>
    <property type="match status" value="1"/>
</dbReference>
<dbReference type="InterPro" id="IPR036388">
    <property type="entry name" value="WH-like_DNA-bd_sf"/>
</dbReference>
<dbReference type="SUPFAM" id="SSF46785">
    <property type="entry name" value="Winged helix' DNA-binding domain"/>
    <property type="match status" value="1"/>
</dbReference>
<evidence type="ECO:0000313" key="5">
    <source>
        <dbReference type="Proteomes" id="UP000323075"/>
    </source>
</evidence>
<proteinExistence type="predicted"/>
<dbReference type="EMBL" id="VRYN01000004">
    <property type="protein sequence ID" value="TYO75607.1"/>
    <property type="molecule type" value="Genomic_DNA"/>
</dbReference>
<gene>
    <name evidence="2" type="primary">cheF2</name>
    <name evidence="3" type="ORF">APQ99_01932</name>
    <name evidence="2" type="ORF">HBSAL_05700</name>
</gene>
<dbReference type="InterPro" id="IPR036390">
    <property type="entry name" value="WH_DNA-bd_sf"/>
</dbReference>
<dbReference type="SMR" id="A0A4D6GSS9"/>
<protein>
    <recommendedName>
        <fullName evidence="1">Taxis protein CheF</fullName>
    </recommendedName>
</protein>
<dbReference type="PANTHER" id="PTHR42201">
    <property type="entry name" value="TAXIS PROTEIN"/>
    <property type="match status" value="1"/>
</dbReference>
<keyword evidence="1" id="KW-0145">Chemotaxis</keyword>
<reference evidence="3 5" key="2">
    <citation type="submission" date="2019-07" db="EMBL/GenBank/DDBJ databases">
        <title>Genomic Encyclopedia of Archaeal and Bacterial Type Strains, Phase II (KMG-II): from individual species to whole genera.</title>
        <authorList>
            <person name="Goeker M."/>
        </authorList>
    </citation>
    <scope>NUCLEOTIDE SEQUENCE [LARGE SCALE GENOMIC DNA]</scope>
    <source>
        <strain evidence="3 5">DSM 3754</strain>
    </source>
</reference>
<reference evidence="2" key="3">
    <citation type="journal article" name="MicrobiologyOpen">
        <title>Whole-genome comparison between the type strain of Halobacterium salinarum (DSM 3754(T)) and the laboratory strains R1 and NRC-1.</title>
        <authorList>
            <person name="Pfeiffer F."/>
            <person name="Losensky G."/>
            <person name="Marchfelder A."/>
            <person name="Habermann B."/>
            <person name="Dyall-Smith M."/>
        </authorList>
    </citation>
    <scope>NUCLEOTIDE SEQUENCE</scope>
    <source>
        <strain evidence="2">91-R6</strain>
    </source>
</reference>
<dbReference type="EMBL" id="CP038631">
    <property type="protein sequence ID" value="QCC44809.1"/>
    <property type="molecule type" value="Genomic_DNA"/>
</dbReference>
<dbReference type="PANTHER" id="PTHR42201:SF1">
    <property type="entry name" value="TAXIS PROTEIN"/>
    <property type="match status" value="1"/>
</dbReference>
<dbReference type="Proteomes" id="UP000323075">
    <property type="component" value="Unassembled WGS sequence"/>
</dbReference>
<dbReference type="RefSeq" id="WP_010902685.1">
    <property type="nucleotide sequence ID" value="NZ_VRYN01000004.1"/>
</dbReference>
<dbReference type="InterPro" id="IPR007381">
    <property type="entry name" value="CheF1/F2"/>
</dbReference>
<dbReference type="GeneID" id="68693771"/>
<evidence type="ECO:0000313" key="3">
    <source>
        <dbReference type="EMBL" id="TYO75607.1"/>
    </source>
</evidence>
<sequence length="287" mass="31108">MSESAIADFVSSFIPDTATHVEPVRGRVVMSKRRIVLAADDEKTTIPLNGVFDVQHETAPGDLARFFEDTVTIAYEHDEDRHVAVIEGGGSTVDRFVTLVFKALVHGTTVYAKHPARRGGRITDQPFEKGNLALSPGDLTITGDADTTIDLSTVSHFERVDREVNGSNKQLLSVRHMGSTGPITTELALSSGRKMNLLGRYIRLQYTHLKQELADVTLTSEEIEALVAIYSSGPNASLAAVLGVDASRVTMLLNDLIEKELVTDDDGIALTSLGRAAVSEHIEDVNL</sequence>
<comment type="subunit">
    <text evidence="1">Interacts with chemotaxis (Che) proteins as well as flagella accessory (Fla) proteins.</text>
</comment>
<evidence type="ECO:0000313" key="4">
    <source>
        <dbReference type="Proteomes" id="UP000296216"/>
    </source>
</evidence>
<organism evidence="2 4">
    <name type="scientific">Halobacterium salinarum (strain ATCC 33171 / DSM 3754 / JCM 8978 / NBRC 102687 / NCIMB 764 / 91-R6)</name>
    <dbReference type="NCBI Taxonomy" id="2597657"/>
    <lineage>
        <taxon>Archaea</taxon>
        <taxon>Methanobacteriati</taxon>
        <taxon>Methanobacteriota</taxon>
        <taxon>Stenosarchaea group</taxon>
        <taxon>Halobacteria</taxon>
        <taxon>Halobacteriales</taxon>
        <taxon>Halobacteriaceae</taxon>
        <taxon>Halobacterium</taxon>
    </lineage>
</organism>
<name>A0A4D6GSS9_HALS9</name>
<dbReference type="GeneID" id="89349358"/>
<accession>A0A4D6GSS9</accession>
<dbReference type="Proteomes" id="UP000296216">
    <property type="component" value="Chromosome"/>
</dbReference>
<dbReference type="AlphaFoldDB" id="A0A4D6GSS9"/>
<dbReference type="GO" id="GO:0006935">
    <property type="term" value="P:chemotaxis"/>
    <property type="evidence" value="ECO:0007669"/>
    <property type="project" value="UniProtKB-UniRule"/>
</dbReference>